<name>A0A4Y2MN96_ARAVE</name>
<gene>
    <name evidence="2" type="ORF">AVEN_242366_1</name>
</gene>
<proteinExistence type="predicted"/>
<comment type="caution">
    <text evidence="2">The sequence shown here is derived from an EMBL/GenBank/DDBJ whole genome shotgun (WGS) entry which is preliminary data.</text>
</comment>
<organism evidence="2 3">
    <name type="scientific">Araneus ventricosus</name>
    <name type="common">Orbweaver spider</name>
    <name type="synonym">Epeira ventricosa</name>
    <dbReference type="NCBI Taxonomy" id="182803"/>
    <lineage>
        <taxon>Eukaryota</taxon>
        <taxon>Metazoa</taxon>
        <taxon>Ecdysozoa</taxon>
        <taxon>Arthropoda</taxon>
        <taxon>Chelicerata</taxon>
        <taxon>Arachnida</taxon>
        <taxon>Araneae</taxon>
        <taxon>Araneomorphae</taxon>
        <taxon>Entelegynae</taxon>
        <taxon>Araneoidea</taxon>
        <taxon>Araneidae</taxon>
        <taxon>Araneus</taxon>
    </lineage>
</organism>
<accession>A0A4Y2MN96</accession>
<evidence type="ECO:0000313" key="3">
    <source>
        <dbReference type="Proteomes" id="UP000499080"/>
    </source>
</evidence>
<feature type="region of interest" description="Disordered" evidence="1">
    <location>
        <begin position="88"/>
        <end position="150"/>
    </location>
</feature>
<feature type="region of interest" description="Disordered" evidence="1">
    <location>
        <begin position="1"/>
        <end position="31"/>
    </location>
</feature>
<dbReference type="OrthoDB" id="7490362at2759"/>
<keyword evidence="3" id="KW-1185">Reference proteome</keyword>
<reference evidence="2 3" key="1">
    <citation type="journal article" date="2019" name="Sci. Rep.">
        <title>Orb-weaving spider Araneus ventricosus genome elucidates the spidroin gene catalogue.</title>
        <authorList>
            <person name="Kono N."/>
            <person name="Nakamura H."/>
            <person name="Ohtoshi R."/>
            <person name="Moran D.A.P."/>
            <person name="Shinohara A."/>
            <person name="Yoshida Y."/>
            <person name="Fujiwara M."/>
            <person name="Mori M."/>
            <person name="Tomita M."/>
            <person name="Arakawa K."/>
        </authorList>
    </citation>
    <scope>NUCLEOTIDE SEQUENCE [LARGE SCALE GENOMIC DNA]</scope>
</reference>
<dbReference type="AlphaFoldDB" id="A0A4Y2MN96"/>
<dbReference type="Proteomes" id="UP000499080">
    <property type="component" value="Unassembled WGS sequence"/>
</dbReference>
<feature type="compositionally biased region" description="Low complexity" evidence="1">
    <location>
        <begin position="120"/>
        <end position="135"/>
    </location>
</feature>
<protein>
    <submittedName>
        <fullName evidence="2">Uncharacterized protein</fullName>
    </submittedName>
</protein>
<dbReference type="EMBL" id="BGPR01007668">
    <property type="protein sequence ID" value="GBN28631.1"/>
    <property type="molecule type" value="Genomic_DNA"/>
</dbReference>
<sequence>MPGSISLQADPKDLHNMESPPQDINDKDSEDIDLENQILITSSRSLSEPSHHEDLARVTTAAIIKITVDVLSKAKISVDNKNLIQTEIDSSRSPSRQGRRKWLPKGTNGNVAGRKRHSAGSSRSPKTSGTSSISRARQGFVRRCGKKEMEPSQEKETKICFIGVSERRRIFVRGNVDFPKENILDTLCHQNNLEKKNLKVLFSIKSKEKGKCHWVLETEPSALKQLLRNRKSRLNGHDCRSENFSDRQSATSVVNTAISAATARKKKLAPDAVERTTSERTAIKHITVSIAASSTQNLGKKSTLVMTLQTPTAKPT</sequence>
<evidence type="ECO:0000313" key="2">
    <source>
        <dbReference type="EMBL" id="GBN28631.1"/>
    </source>
</evidence>
<evidence type="ECO:0000256" key="1">
    <source>
        <dbReference type="SAM" id="MobiDB-lite"/>
    </source>
</evidence>